<dbReference type="PANTHER" id="PTHR40758">
    <property type="entry name" value="CONSERVED PROTEIN"/>
    <property type="match status" value="1"/>
</dbReference>
<dbReference type="Proteomes" id="UP000060513">
    <property type="component" value="Chromosome"/>
</dbReference>
<dbReference type="PANTHER" id="PTHR40758:SF1">
    <property type="entry name" value="CONSERVED PROTEIN"/>
    <property type="match status" value="1"/>
</dbReference>
<reference evidence="3 4" key="1">
    <citation type="submission" date="2015-08" db="EMBL/GenBank/DDBJ databases">
        <title>Genome sequence of the pristinamycin over-producing bacterium Streptomyces pristinaespiralis HCCB10218.</title>
        <authorList>
            <person name="Tian J."/>
            <person name="Yang J."/>
            <person name="Li L."/>
            <person name="Ruan L."/>
            <person name="Wei W."/>
            <person name="Zheng G."/>
            <person name="Wei Z."/>
            <person name="Yang S."/>
            <person name="Ge M."/>
            <person name="Jiang W."/>
            <person name="Lu Y."/>
        </authorList>
    </citation>
    <scope>NUCLEOTIDE SEQUENCE [LARGE SCALE GENOMIC DNA]</scope>
    <source>
        <strain evidence="3 4">HCCB 10218</strain>
    </source>
</reference>
<dbReference type="InterPro" id="IPR017517">
    <property type="entry name" value="Maleyloyr_isom"/>
</dbReference>
<dbReference type="RefSeq" id="WP_005308256.1">
    <property type="nucleotide sequence ID" value="NZ_CP011340.1"/>
</dbReference>
<accession>A0A0M3QH22</accession>
<proteinExistence type="predicted"/>
<evidence type="ECO:0000259" key="2">
    <source>
        <dbReference type="Pfam" id="PF11716"/>
    </source>
</evidence>
<gene>
    <name evidence="3" type="ORF">SPRI_0683</name>
</gene>
<dbReference type="InterPro" id="IPR034660">
    <property type="entry name" value="DinB/YfiT-like"/>
</dbReference>
<feature type="domain" description="MDMPI C-terminal" evidence="1">
    <location>
        <begin position="153"/>
        <end position="254"/>
    </location>
</feature>
<evidence type="ECO:0000313" key="4">
    <source>
        <dbReference type="Proteomes" id="UP000060513"/>
    </source>
</evidence>
<dbReference type="InterPro" id="IPR010872">
    <property type="entry name" value="MDMPI_C-term_domain"/>
</dbReference>
<dbReference type="EMBL" id="CP011340">
    <property type="protein sequence ID" value="ALC18989.1"/>
    <property type="molecule type" value="Genomic_DNA"/>
</dbReference>
<feature type="domain" description="Mycothiol-dependent maleylpyruvate isomerase metal-binding" evidence="2">
    <location>
        <begin position="11"/>
        <end position="141"/>
    </location>
</feature>
<name>A0A0M3QH22_STRPR</name>
<dbReference type="Pfam" id="PF11716">
    <property type="entry name" value="MDMPI_N"/>
    <property type="match status" value="1"/>
</dbReference>
<dbReference type="GO" id="GO:0046872">
    <property type="term" value="F:metal ion binding"/>
    <property type="evidence" value="ECO:0007669"/>
    <property type="project" value="InterPro"/>
</dbReference>
<dbReference type="InterPro" id="IPR024344">
    <property type="entry name" value="MDMPI_metal-binding"/>
</dbReference>
<evidence type="ECO:0000259" key="1">
    <source>
        <dbReference type="Pfam" id="PF07398"/>
    </source>
</evidence>
<dbReference type="PATRIC" id="fig|38300.4.peg.732"/>
<dbReference type="KEGG" id="spri:SPRI_0683"/>
<dbReference type="STRING" id="38300.SPRI_0683"/>
<dbReference type="NCBIfam" id="TIGR03083">
    <property type="entry name" value="maleylpyruvate isomerase family mycothiol-dependent enzyme"/>
    <property type="match status" value="1"/>
</dbReference>
<dbReference type="Pfam" id="PF07398">
    <property type="entry name" value="MDMPI_C"/>
    <property type="match status" value="1"/>
</dbReference>
<protein>
    <submittedName>
        <fullName evidence="3">TIGR03083 family protein</fullName>
    </submittedName>
</protein>
<evidence type="ECO:0000313" key="3">
    <source>
        <dbReference type="EMBL" id="ALC18989.1"/>
    </source>
</evidence>
<dbReference type="GO" id="GO:0005886">
    <property type="term" value="C:plasma membrane"/>
    <property type="evidence" value="ECO:0007669"/>
    <property type="project" value="TreeGrafter"/>
</dbReference>
<dbReference type="OrthoDB" id="3671213at2"/>
<dbReference type="Gene3D" id="1.20.120.450">
    <property type="entry name" value="dinb family like domain"/>
    <property type="match status" value="1"/>
</dbReference>
<dbReference type="SUPFAM" id="SSF109854">
    <property type="entry name" value="DinB/YfiT-like putative metalloenzymes"/>
    <property type="match status" value="1"/>
</dbReference>
<sequence length="262" mass="28331">MTKTLDFPELLRLIDERSAAFRAAIASAPSLDVQVPTCPEWTLLDLVHHLGEGRRAWAATVAAGPDASGKLAGEGLAAPQEHEALLAWLAESTQQMLDALREAGPERGCWTWWGSSQSPRTCGAVARHQLQEIAMHTYDAQLTVGAPEPLPEDVALDGVEEFLFTCCTTTVAWPHKPAVVDYHVTEGGSWRQSVSADGSRAFRLPESGGVPAAGEDSESVDVSARGTASDLVLAFYGRIPLDSLTLEGDRHLFDLLEKWDME</sequence>
<dbReference type="OMA" id="TTCCATT"/>
<dbReference type="AlphaFoldDB" id="A0A0M3QH22"/>
<organism evidence="3">
    <name type="scientific">Streptomyces pristinaespiralis</name>
    <dbReference type="NCBI Taxonomy" id="38300"/>
    <lineage>
        <taxon>Bacteria</taxon>
        <taxon>Bacillati</taxon>
        <taxon>Actinomycetota</taxon>
        <taxon>Actinomycetes</taxon>
        <taxon>Kitasatosporales</taxon>
        <taxon>Streptomycetaceae</taxon>
        <taxon>Streptomyces</taxon>
    </lineage>
</organism>